<dbReference type="RefSeq" id="WP_143112927.1">
    <property type="nucleotide sequence ID" value="NZ_CABFNH010000010.1"/>
</dbReference>
<reference evidence="1 2" key="1">
    <citation type="submission" date="2019-06" db="EMBL/GenBank/DDBJ databases">
        <authorList>
            <person name="Rodrigo-Torres L."/>
            <person name="Arahal R. D."/>
            <person name="Lucena T."/>
        </authorList>
    </citation>
    <scope>NUCLEOTIDE SEQUENCE [LARGE SCALE GENOMIC DNA]</scope>
    <source>
        <strain evidence="1 2">INIA P508</strain>
    </source>
</reference>
<protein>
    <submittedName>
        <fullName evidence="1">Uncharacterized protein</fullName>
    </submittedName>
</protein>
<evidence type="ECO:0000313" key="1">
    <source>
        <dbReference type="EMBL" id="VTZ89800.1"/>
    </source>
</evidence>
<dbReference type="EMBL" id="CABFNH010000010">
    <property type="protein sequence ID" value="VTZ89800.1"/>
    <property type="molecule type" value="Genomic_DNA"/>
</dbReference>
<organism evidence="1 2">
    <name type="scientific">Limosilactobacillus mucosae</name>
    <name type="common">Lactobacillus mucosae</name>
    <dbReference type="NCBI Taxonomy" id="97478"/>
    <lineage>
        <taxon>Bacteria</taxon>
        <taxon>Bacillati</taxon>
        <taxon>Bacillota</taxon>
        <taxon>Bacilli</taxon>
        <taxon>Lactobacillales</taxon>
        <taxon>Lactobacillaceae</taxon>
        <taxon>Limosilactobacillus</taxon>
    </lineage>
</organism>
<evidence type="ECO:0000313" key="2">
    <source>
        <dbReference type="Proteomes" id="UP000365705"/>
    </source>
</evidence>
<proteinExistence type="predicted"/>
<name>A0A508YJA0_LIMMU</name>
<dbReference type="Proteomes" id="UP000365705">
    <property type="component" value="Unassembled WGS sequence"/>
</dbReference>
<accession>A0A508YJA0</accession>
<dbReference type="AlphaFoldDB" id="A0A508YJA0"/>
<sequence length="92" mass="11169">MAQKGDVGMSPYRYQLNKAEFMSEWHDSNGQPMSESTYQRRRREATDYPDGWRVFLPDGRVDIQEYQRFMTWLAKKKHDKKQDPRLVAYQKY</sequence>
<gene>
    <name evidence="1" type="ORF">LMUP508_00926</name>
</gene>